<gene>
    <name evidence="1" type="ORF">DPMN_039419</name>
</gene>
<organism evidence="1 2">
    <name type="scientific">Dreissena polymorpha</name>
    <name type="common">Zebra mussel</name>
    <name type="synonym">Mytilus polymorpha</name>
    <dbReference type="NCBI Taxonomy" id="45954"/>
    <lineage>
        <taxon>Eukaryota</taxon>
        <taxon>Metazoa</taxon>
        <taxon>Spiralia</taxon>
        <taxon>Lophotrochozoa</taxon>
        <taxon>Mollusca</taxon>
        <taxon>Bivalvia</taxon>
        <taxon>Autobranchia</taxon>
        <taxon>Heteroconchia</taxon>
        <taxon>Euheterodonta</taxon>
        <taxon>Imparidentia</taxon>
        <taxon>Neoheterodontei</taxon>
        <taxon>Myida</taxon>
        <taxon>Dreissenoidea</taxon>
        <taxon>Dreissenidae</taxon>
        <taxon>Dreissena</taxon>
    </lineage>
</organism>
<reference evidence="1" key="1">
    <citation type="journal article" date="2019" name="bioRxiv">
        <title>The Genome of the Zebra Mussel, Dreissena polymorpha: A Resource for Invasive Species Research.</title>
        <authorList>
            <person name="McCartney M.A."/>
            <person name="Auch B."/>
            <person name="Kono T."/>
            <person name="Mallez S."/>
            <person name="Zhang Y."/>
            <person name="Obille A."/>
            <person name="Becker A."/>
            <person name="Abrahante J.E."/>
            <person name="Garbe J."/>
            <person name="Badalamenti J.P."/>
            <person name="Herman A."/>
            <person name="Mangelson H."/>
            <person name="Liachko I."/>
            <person name="Sullivan S."/>
            <person name="Sone E.D."/>
            <person name="Koren S."/>
            <person name="Silverstein K.A.T."/>
            <person name="Beckman K.B."/>
            <person name="Gohl D.M."/>
        </authorList>
    </citation>
    <scope>NUCLEOTIDE SEQUENCE</scope>
    <source>
        <strain evidence="1">Duluth1</strain>
        <tissue evidence="1">Whole animal</tissue>
    </source>
</reference>
<evidence type="ECO:0000313" key="1">
    <source>
        <dbReference type="EMBL" id="KAH3876137.1"/>
    </source>
</evidence>
<keyword evidence="2" id="KW-1185">Reference proteome</keyword>
<dbReference type="EMBL" id="JAIWYP010000002">
    <property type="protein sequence ID" value="KAH3876137.1"/>
    <property type="molecule type" value="Genomic_DNA"/>
</dbReference>
<reference evidence="1" key="2">
    <citation type="submission" date="2020-11" db="EMBL/GenBank/DDBJ databases">
        <authorList>
            <person name="McCartney M.A."/>
            <person name="Auch B."/>
            <person name="Kono T."/>
            <person name="Mallez S."/>
            <person name="Becker A."/>
            <person name="Gohl D.M."/>
            <person name="Silverstein K.A.T."/>
            <person name="Koren S."/>
            <person name="Bechman K.B."/>
            <person name="Herman A."/>
            <person name="Abrahante J.E."/>
            <person name="Garbe J."/>
        </authorList>
    </citation>
    <scope>NUCLEOTIDE SEQUENCE</scope>
    <source>
        <strain evidence="1">Duluth1</strain>
        <tissue evidence="1">Whole animal</tissue>
    </source>
</reference>
<dbReference type="Proteomes" id="UP000828390">
    <property type="component" value="Unassembled WGS sequence"/>
</dbReference>
<sequence>MSVPTSVVTLVSPTLPDFSSYLYSDPCISYPTDPMSVPTTAVTLVSPPTRPDVSSYLCSDPCISYPARCQFLPL</sequence>
<protein>
    <submittedName>
        <fullName evidence="1">Uncharacterized protein</fullName>
    </submittedName>
</protein>
<evidence type="ECO:0000313" key="2">
    <source>
        <dbReference type="Proteomes" id="UP000828390"/>
    </source>
</evidence>
<dbReference type="AlphaFoldDB" id="A0A9D4RRN6"/>
<proteinExistence type="predicted"/>
<accession>A0A9D4RRN6</accession>
<comment type="caution">
    <text evidence="1">The sequence shown here is derived from an EMBL/GenBank/DDBJ whole genome shotgun (WGS) entry which is preliminary data.</text>
</comment>
<name>A0A9D4RRN6_DREPO</name>